<dbReference type="AlphaFoldDB" id="A0AAW4W3Z4"/>
<keyword evidence="1" id="KW-0812">Transmembrane</keyword>
<evidence type="ECO:0000256" key="1">
    <source>
        <dbReference type="SAM" id="Phobius"/>
    </source>
</evidence>
<sequence length="516" mass="57933">MSEKYTIVQHEKRLFWLQNCPVLLHSYALTKNNTNNSIFLQCKFENIADKPITAMNIAVKCSDVSHQELANVDNFPYLDINVQPYTLFGDKTPVALPNNTTRNVRIIPLKVIFSDDTTWENTSERAYELAEYEQQPISSLGELADQYKRDLHKICTDSEKHNYLPANTNGFTICGCGHIIRDTGRYCPACSVDIEKLSKLNNTHILQEHLANYQTAQAKSQQQQKVKKRKLVRGITATGIVAVLAITIPLGYSAIKKNAFMKSFEQAQEYSDRFSACEEFAACITDGGTVMLTDPYKNIQLDTNAWHDMKSILTIYPPSYGGCIHGSRTDNVSVETNLWSMETKICTPSKDIQEDDSNVIKAVPITKYGAIELMENGTISSEVDSLSQLRNIVDIDKCFGDRMHNYQVLATLSENGTVQLFSASHFYKTHYNTDGWKNIVQISGDTHNLVGLCKDGTVVVTGTNDYGQYDAEQWTDIVAVKAIQDSVYGIKKDGTIVGTGYIPEHCKYDLGDLKLW</sequence>
<proteinExistence type="predicted"/>
<evidence type="ECO:0000313" key="3">
    <source>
        <dbReference type="Proteomes" id="UP001298753"/>
    </source>
</evidence>
<evidence type="ECO:0000313" key="2">
    <source>
        <dbReference type="EMBL" id="MCC2176888.1"/>
    </source>
</evidence>
<feature type="transmembrane region" description="Helical" evidence="1">
    <location>
        <begin position="231"/>
        <end position="252"/>
    </location>
</feature>
<dbReference type="EMBL" id="JAJEPX010000017">
    <property type="protein sequence ID" value="MCC2176888.1"/>
    <property type="molecule type" value="Genomic_DNA"/>
</dbReference>
<accession>A0AAW4W3Z4</accession>
<keyword evidence="1" id="KW-0472">Membrane</keyword>
<dbReference type="InterPro" id="IPR009091">
    <property type="entry name" value="RCC1/BLIP-II"/>
</dbReference>
<dbReference type="Proteomes" id="UP001298753">
    <property type="component" value="Unassembled WGS sequence"/>
</dbReference>
<name>A0AAW4W3Z4_9FIRM</name>
<dbReference type="GeneID" id="98660834"/>
<gene>
    <name evidence="2" type="ORF">LKD22_07070</name>
</gene>
<keyword evidence="3" id="KW-1185">Reference proteome</keyword>
<reference evidence="2 3" key="1">
    <citation type="submission" date="2021-10" db="EMBL/GenBank/DDBJ databases">
        <title>Anaerobic single-cell dispensing facilitates the cultivation of human gut bacteria.</title>
        <authorList>
            <person name="Afrizal A."/>
        </authorList>
    </citation>
    <scope>NUCLEOTIDE SEQUENCE [LARGE SCALE GENOMIC DNA]</scope>
    <source>
        <strain evidence="2 3">CLA-AA-H270</strain>
    </source>
</reference>
<dbReference type="Gene3D" id="2.130.10.30">
    <property type="entry name" value="Regulator of chromosome condensation 1/beta-lactamase-inhibitor protein II"/>
    <property type="match status" value="1"/>
</dbReference>
<dbReference type="RefSeq" id="WP_227600671.1">
    <property type="nucleotide sequence ID" value="NZ_JAJEPX010000017.1"/>
</dbReference>
<keyword evidence="1" id="KW-1133">Transmembrane helix</keyword>
<protein>
    <submittedName>
        <fullName evidence="2">Uncharacterized protein</fullName>
    </submittedName>
</protein>
<comment type="caution">
    <text evidence="2">The sequence shown here is derived from an EMBL/GenBank/DDBJ whole genome shotgun (WGS) entry which is preliminary data.</text>
</comment>
<dbReference type="SUPFAM" id="SSF50985">
    <property type="entry name" value="RCC1/BLIP-II"/>
    <property type="match status" value="1"/>
</dbReference>
<organism evidence="2 3">
    <name type="scientific">Agathobaculum butyriciproducens</name>
    <dbReference type="NCBI Taxonomy" id="1628085"/>
    <lineage>
        <taxon>Bacteria</taxon>
        <taxon>Bacillati</taxon>
        <taxon>Bacillota</taxon>
        <taxon>Clostridia</taxon>
        <taxon>Eubacteriales</taxon>
        <taxon>Butyricicoccaceae</taxon>
        <taxon>Agathobaculum</taxon>
    </lineage>
</organism>